<sequence>MGWKGRNYQKKRILWGKREGWRKAEKGQFVVYSRDKKRFVLPLGYLNNNIFRELFKLAEEEFGLSSNLPLTLPCEATLIDYVITLIQRNVTKDLEEPLLTFLPTTTPCQSYFDFHLHLHRQPTTTNQHLLCSY</sequence>
<gene>
    <name evidence="2" type="ORF">VNO78_05133</name>
</gene>
<keyword evidence="3" id="KW-1185">Reference proteome</keyword>
<evidence type="ECO:0000313" key="2">
    <source>
        <dbReference type="EMBL" id="KAK7404331.1"/>
    </source>
</evidence>
<dbReference type="PANTHER" id="PTHR31175">
    <property type="entry name" value="AUXIN-RESPONSIVE FAMILY PROTEIN"/>
    <property type="match status" value="1"/>
</dbReference>
<dbReference type="Proteomes" id="UP001386955">
    <property type="component" value="Unassembled WGS sequence"/>
</dbReference>
<comment type="caution">
    <text evidence="2">The sequence shown here is derived from an EMBL/GenBank/DDBJ whole genome shotgun (WGS) entry which is preliminary data.</text>
</comment>
<evidence type="ECO:0000256" key="1">
    <source>
        <dbReference type="ARBA" id="ARBA00006974"/>
    </source>
</evidence>
<comment type="similarity">
    <text evidence="1">Belongs to the ARG7 family.</text>
</comment>
<proteinExistence type="inferred from homology"/>
<name>A0AAN9XR94_PSOTE</name>
<accession>A0AAN9XR94</accession>
<dbReference type="EMBL" id="JAYMYS010000002">
    <property type="protein sequence ID" value="KAK7404331.1"/>
    <property type="molecule type" value="Genomic_DNA"/>
</dbReference>
<dbReference type="PANTHER" id="PTHR31175:SF65">
    <property type="entry name" value="AUXIN-RESPONSIVE PROTEIN SAUR66-LIKE"/>
    <property type="match status" value="1"/>
</dbReference>
<dbReference type="Pfam" id="PF02519">
    <property type="entry name" value="Auxin_inducible"/>
    <property type="match status" value="1"/>
</dbReference>
<evidence type="ECO:0008006" key="4">
    <source>
        <dbReference type="Google" id="ProtNLM"/>
    </source>
</evidence>
<protein>
    <recommendedName>
        <fullName evidence="4">Small auxin up regulated protein</fullName>
    </recommendedName>
</protein>
<dbReference type="InterPro" id="IPR003676">
    <property type="entry name" value="SAUR_fam"/>
</dbReference>
<organism evidence="2 3">
    <name type="scientific">Psophocarpus tetragonolobus</name>
    <name type="common">Winged bean</name>
    <name type="synonym">Dolichos tetragonolobus</name>
    <dbReference type="NCBI Taxonomy" id="3891"/>
    <lineage>
        <taxon>Eukaryota</taxon>
        <taxon>Viridiplantae</taxon>
        <taxon>Streptophyta</taxon>
        <taxon>Embryophyta</taxon>
        <taxon>Tracheophyta</taxon>
        <taxon>Spermatophyta</taxon>
        <taxon>Magnoliopsida</taxon>
        <taxon>eudicotyledons</taxon>
        <taxon>Gunneridae</taxon>
        <taxon>Pentapetalae</taxon>
        <taxon>rosids</taxon>
        <taxon>fabids</taxon>
        <taxon>Fabales</taxon>
        <taxon>Fabaceae</taxon>
        <taxon>Papilionoideae</taxon>
        <taxon>50 kb inversion clade</taxon>
        <taxon>NPAAA clade</taxon>
        <taxon>indigoferoid/millettioid clade</taxon>
        <taxon>Phaseoleae</taxon>
        <taxon>Psophocarpus</taxon>
    </lineage>
</organism>
<reference evidence="2 3" key="1">
    <citation type="submission" date="2024-01" db="EMBL/GenBank/DDBJ databases">
        <title>The genomes of 5 underutilized Papilionoideae crops provide insights into root nodulation and disease resistanc.</title>
        <authorList>
            <person name="Jiang F."/>
        </authorList>
    </citation>
    <scope>NUCLEOTIDE SEQUENCE [LARGE SCALE GENOMIC DNA]</scope>
    <source>
        <strain evidence="2">DUOXIRENSHENG_FW03</strain>
        <tissue evidence="2">Leaves</tissue>
    </source>
</reference>
<dbReference type="AlphaFoldDB" id="A0AAN9XR94"/>
<evidence type="ECO:0000313" key="3">
    <source>
        <dbReference type="Proteomes" id="UP001386955"/>
    </source>
</evidence>
<dbReference type="GO" id="GO:0009733">
    <property type="term" value="P:response to auxin"/>
    <property type="evidence" value="ECO:0007669"/>
    <property type="project" value="InterPro"/>
</dbReference>